<dbReference type="Pfam" id="PF09899">
    <property type="entry name" value="DUF2126"/>
    <property type="match status" value="1"/>
</dbReference>
<proteinExistence type="predicted"/>
<dbReference type="AlphaFoldDB" id="A0AAW4KUQ4"/>
<comment type="caution">
    <text evidence="2">The sequence shown here is derived from an EMBL/GenBank/DDBJ whole genome shotgun (WGS) entry which is preliminary data.</text>
</comment>
<feature type="non-terminal residue" evidence="2">
    <location>
        <position position="91"/>
    </location>
</feature>
<organism evidence="2 3">
    <name type="scientific">Vibrio cholerae</name>
    <dbReference type="NCBI Taxonomy" id="666"/>
    <lineage>
        <taxon>Bacteria</taxon>
        <taxon>Pseudomonadati</taxon>
        <taxon>Pseudomonadota</taxon>
        <taxon>Gammaproteobacteria</taxon>
        <taxon>Vibrionales</taxon>
        <taxon>Vibrionaceae</taxon>
        <taxon>Vibrio</taxon>
    </lineage>
</organism>
<protein>
    <submittedName>
        <fullName evidence="2">Transglutaminase family protein</fullName>
    </submittedName>
</protein>
<sequence>LDGPSGTEVDFTDLHAWCEVYLPGAGWIGLDATSGLFAGEGHIPLACSPDPSSAAPISGLVEPCECEFTHEMSVERIWEAPRVTKPYSDEQ</sequence>
<dbReference type="SUPFAM" id="SSF54001">
    <property type="entry name" value="Cysteine proteinases"/>
    <property type="match status" value="1"/>
</dbReference>
<dbReference type="EMBL" id="JAHBND010001058">
    <property type="protein sequence ID" value="MBS7676160.1"/>
    <property type="molecule type" value="Genomic_DNA"/>
</dbReference>
<dbReference type="InterPro" id="IPR018667">
    <property type="entry name" value="DUF2126"/>
</dbReference>
<name>A0AAW4KUQ4_VIBCL</name>
<dbReference type="Gene3D" id="3.10.620.30">
    <property type="match status" value="1"/>
</dbReference>
<evidence type="ECO:0000313" key="3">
    <source>
        <dbReference type="Proteomes" id="UP001196338"/>
    </source>
</evidence>
<dbReference type="InterPro" id="IPR038765">
    <property type="entry name" value="Papain-like_cys_pep_sf"/>
</dbReference>
<dbReference type="PANTHER" id="PTHR33490">
    <property type="entry name" value="BLR5614 PROTEIN-RELATED"/>
    <property type="match status" value="1"/>
</dbReference>
<dbReference type="PANTHER" id="PTHR33490:SF1">
    <property type="entry name" value="SLL1233 PROTEIN"/>
    <property type="match status" value="1"/>
</dbReference>
<accession>A0AAW4KUQ4</accession>
<feature type="domain" description="DUF2126" evidence="1">
    <location>
        <begin position="62"/>
        <end position="91"/>
    </location>
</feature>
<reference evidence="2" key="2">
    <citation type="submission" date="2023-08" db="EMBL/GenBank/DDBJ databases">
        <title>Vibrio cholerae Outbreaks in Tanzania Exemplify Founder Flush: Simultaneous Increases in Population Size and Genetic Diversity.</title>
        <authorList>
            <person name="Debes A.K."/>
            <person name="Mohammed A."/>
            <person name="Maseke I."/>
            <person name="Almeida M."/>
            <person name="Li S."/>
            <person name="Matimba H."/>
            <person name="Joachim A."/>
            <person name="Mizinduko M."/>
            <person name="Nyanga S."/>
            <person name="Kelly M."/>
            <person name="Kachwamba Y."/>
            <person name="Schaffer A.M."/>
            <person name="Nyanga A.S."/>
            <person name="Mghamba J."/>
            <person name="Mosha F.S."/>
            <person name="Sack D.A."/>
            <person name="Stine O.C."/>
        </authorList>
    </citation>
    <scope>NUCLEOTIDE SEQUENCE</scope>
    <source>
        <strain evidence="2">TDS0091212</strain>
    </source>
</reference>
<dbReference type="Proteomes" id="UP001196338">
    <property type="component" value="Unassembled WGS sequence"/>
</dbReference>
<feature type="non-terminal residue" evidence="2">
    <location>
        <position position="1"/>
    </location>
</feature>
<gene>
    <name evidence="2" type="ORF">KIN13_22475</name>
</gene>
<evidence type="ECO:0000259" key="1">
    <source>
        <dbReference type="Pfam" id="PF09899"/>
    </source>
</evidence>
<dbReference type="RefSeq" id="WP_213421644.1">
    <property type="nucleotide sequence ID" value="NZ_JAHBND010001058.1"/>
</dbReference>
<reference evidence="2" key="1">
    <citation type="submission" date="2021-05" db="EMBL/GenBank/DDBJ databases">
        <authorList>
            <person name="Stine C."/>
        </authorList>
    </citation>
    <scope>NUCLEOTIDE SEQUENCE</scope>
    <source>
        <strain evidence="2">TDS0091212</strain>
    </source>
</reference>
<evidence type="ECO:0000313" key="2">
    <source>
        <dbReference type="EMBL" id="MBS7676160.1"/>
    </source>
</evidence>